<keyword evidence="6" id="KW-0464">Manganese</keyword>
<keyword evidence="5" id="KW-0460">Magnesium</keyword>
<evidence type="ECO:0000313" key="9">
    <source>
        <dbReference type="Proteomes" id="UP001208771"/>
    </source>
</evidence>
<dbReference type="EMBL" id="JANFPI010000006">
    <property type="protein sequence ID" value="MCX8998900.1"/>
    <property type="molecule type" value="Genomic_DNA"/>
</dbReference>
<comment type="cofactor">
    <cofactor evidence="1">
        <name>Mn(2+)</name>
        <dbReference type="ChEBI" id="CHEBI:29035"/>
    </cofactor>
</comment>
<accession>A0AAE3SW16</accession>
<evidence type="ECO:0000256" key="4">
    <source>
        <dbReference type="ARBA" id="ARBA00022801"/>
    </source>
</evidence>
<keyword evidence="4" id="KW-0378">Hydrolase</keyword>
<name>A0AAE3SW16_9HYPH</name>
<protein>
    <submittedName>
        <fullName evidence="8">NUDIX domain-containing protein</fullName>
    </submittedName>
</protein>
<evidence type="ECO:0000256" key="6">
    <source>
        <dbReference type="ARBA" id="ARBA00023211"/>
    </source>
</evidence>
<gene>
    <name evidence="8" type="ORF">NOF55_17455</name>
</gene>
<dbReference type="PANTHER" id="PTHR12318:SF0">
    <property type="entry name" value="ACYL-COENZYME A DIPHOSPHATASE NUDT19"/>
    <property type="match status" value="1"/>
</dbReference>
<organism evidence="8 9">
    <name type="scientific">Ectorhizobium quercum</name>
    <dbReference type="NCBI Taxonomy" id="2965071"/>
    <lineage>
        <taxon>Bacteria</taxon>
        <taxon>Pseudomonadati</taxon>
        <taxon>Pseudomonadota</taxon>
        <taxon>Alphaproteobacteria</taxon>
        <taxon>Hyphomicrobiales</taxon>
        <taxon>Rhizobiaceae</taxon>
        <taxon>Ectorhizobium</taxon>
    </lineage>
</organism>
<keyword evidence="3" id="KW-0479">Metal-binding</keyword>
<evidence type="ECO:0000256" key="1">
    <source>
        <dbReference type="ARBA" id="ARBA00001936"/>
    </source>
</evidence>
<dbReference type="PANTHER" id="PTHR12318">
    <property type="entry name" value="TESTOSTERONE-REGULATED PROTEIN RP2"/>
    <property type="match status" value="1"/>
</dbReference>
<dbReference type="GO" id="GO:0016818">
    <property type="term" value="F:hydrolase activity, acting on acid anhydrides, in phosphorus-containing anhydrides"/>
    <property type="evidence" value="ECO:0007669"/>
    <property type="project" value="InterPro"/>
</dbReference>
<dbReference type="RefSeq" id="WP_306412402.1">
    <property type="nucleotide sequence ID" value="NZ_JANFPI010000006.1"/>
</dbReference>
<proteinExistence type="predicted"/>
<sequence length="220" mass="24005">MQDHEKRDEAAKPAYLRPRDAAALVLIDRSAARPRVLMGKRSSRHVFMPEAYVFPGGKCDAGDHALPFCADLHPAVMARLRSAPPAGLSAARGRALALAALRELEEETGIAAAAPADLSGLRLAARAITPPGYVRRYDTRFFVAFADEAGLDPAAARDSDELHDIRWLDIDTDSCLNIPAITRTVLLDVRALLKARPALSPTEPVPFYRMLRGRAVRSFL</sequence>
<dbReference type="Proteomes" id="UP001208771">
    <property type="component" value="Unassembled WGS sequence"/>
</dbReference>
<comment type="cofactor">
    <cofactor evidence="2">
        <name>Mg(2+)</name>
        <dbReference type="ChEBI" id="CHEBI:18420"/>
    </cofactor>
</comment>
<keyword evidence="9" id="KW-1185">Reference proteome</keyword>
<dbReference type="AlphaFoldDB" id="A0AAE3SW16"/>
<dbReference type="Gene3D" id="3.90.79.10">
    <property type="entry name" value="Nucleoside Triphosphate Pyrophosphohydrolase"/>
    <property type="match status" value="2"/>
</dbReference>
<evidence type="ECO:0000256" key="2">
    <source>
        <dbReference type="ARBA" id="ARBA00001946"/>
    </source>
</evidence>
<dbReference type="InterPro" id="IPR015797">
    <property type="entry name" value="NUDIX_hydrolase-like_dom_sf"/>
</dbReference>
<dbReference type="PROSITE" id="PS51462">
    <property type="entry name" value="NUDIX"/>
    <property type="match status" value="1"/>
</dbReference>
<dbReference type="SUPFAM" id="SSF55811">
    <property type="entry name" value="Nudix"/>
    <property type="match status" value="1"/>
</dbReference>
<dbReference type="CDD" id="cd18870">
    <property type="entry name" value="NUDIX_AcylCoAdiphos_Nudt19"/>
    <property type="match status" value="1"/>
</dbReference>
<dbReference type="GO" id="GO:0046872">
    <property type="term" value="F:metal ion binding"/>
    <property type="evidence" value="ECO:0007669"/>
    <property type="project" value="UniProtKB-KW"/>
</dbReference>
<evidence type="ECO:0000313" key="8">
    <source>
        <dbReference type="EMBL" id="MCX8998900.1"/>
    </source>
</evidence>
<dbReference type="InterPro" id="IPR039121">
    <property type="entry name" value="NUDT19"/>
</dbReference>
<reference evidence="8" key="1">
    <citation type="submission" date="2022-07" db="EMBL/GenBank/DDBJ databases">
        <title>Ectorhizobium quercum gen.nov., sp. nov.</title>
        <authorList>
            <person name="Ma T."/>
            <person name="Li Y."/>
        </authorList>
    </citation>
    <scope>NUCLEOTIDE SEQUENCE</scope>
    <source>
        <strain evidence="8">BDR2-2</strain>
    </source>
</reference>
<feature type="domain" description="Nudix hydrolase" evidence="7">
    <location>
        <begin position="17"/>
        <end position="191"/>
    </location>
</feature>
<evidence type="ECO:0000259" key="7">
    <source>
        <dbReference type="PROSITE" id="PS51462"/>
    </source>
</evidence>
<evidence type="ECO:0000256" key="5">
    <source>
        <dbReference type="ARBA" id="ARBA00022842"/>
    </source>
</evidence>
<dbReference type="InterPro" id="IPR000086">
    <property type="entry name" value="NUDIX_hydrolase_dom"/>
</dbReference>
<dbReference type="Pfam" id="PF00293">
    <property type="entry name" value="NUDIX"/>
    <property type="match status" value="1"/>
</dbReference>
<evidence type="ECO:0000256" key="3">
    <source>
        <dbReference type="ARBA" id="ARBA00022723"/>
    </source>
</evidence>
<comment type="caution">
    <text evidence="8">The sequence shown here is derived from an EMBL/GenBank/DDBJ whole genome shotgun (WGS) entry which is preliminary data.</text>
</comment>